<organism evidence="1 2">
    <name type="scientific">Natronoglomus mannanivorans</name>
    <dbReference type="NCBI Taxonomy" id="2979990"/>
    <lineage>
        <taxon>Archaea</taxon>
        <taxon>Methanobacteriati</taxon>
        <taxon>Methanobacteriota</taxon>
        <taxon>Stenosarchaea group</taxon>
        <taxon>Halobacteria</taxon>
        <taxon>Halobacteriales</taxon>
        <taxon>Natrialbaceae</taxon>
        <taxon>Natronoglomus</taxon>
    </lineage>
</organism>
<keyword evidence="2" id="KW-1185">Reference proteome</keyword>
<dbReference type="NCBIfam" id="NF041921">
    <property type="entry name" value="HVO_A0556"/>
    <property type="match status" value="1"/>
</dbReference>
<gene>
    <name evidence="1" type="ORF">OB955_21985</name>
</gene>
<name>A0ABT2QKB9_9EURY</name>
<dbReference type="InterPro" id="IPR049681">
    <property type="entry name" value="HVO_A0556-like"/>
</dbReference>
<comment type="caution">
    <text evidence="1">The sequence shown here is derived from an EMBL/GenBank/DDBJ whole genome shotgun (WGS) entry which is preliminary data.</text>
</comment>
<evidence type="ECO:0000313" key="2">
    <source>
        <dbReference type="Proteomes" id="UP001320972"/>
    </source>
</evidence>
<proteinExistence type="predicted"/>
<reference evidence="1 2" key="1">
    <citation type="submission" date="2022-09" db="EMBL/GenBank/DDBJ databases">
        <title>Enrichment on poylsaccharides allowed isolation of novel metabolic and taxonomic groups of Haloarchaea.</title>
        <authorList>
            <person name="Sorokin D.Y."/>
            <person name="Elcheninov A.G."/>
            <person name="Khizhniak T.V."/>
            <person name="Kolganova T.V."/>
            <person name="Kublanov I.V."/>
        </authorList>
    </citation>
    <scope>NUCLEOTIDE SEQUENCE [LARGE SCALE GENOMIC DNA]</scope>
    <source>
        <strain evidence="1 2">AArc-m2/3/4</strain>
    </source>
</reference>
<dbReference type="RefSeq" id="WP_338009113.1">
    <property type="nucleotide sequence ID" value="NZ_JAOPKB010000018.1"/>
</dbReference>
<evidence type="ECO:0000313" key="1">
    <source>
        <dbReference type="EMBL" id="MCU4975375.1"/>
    </source>
</evidence>
<protein>
    <recommendedName>
        <fullName evidence="3">Small CPxCG-related zinc finger protein</fullName>
    </recommendedName>
</protein>
<sequence length="55" mass="6203">MQRFEGERHESLEVLSVLDGDTCSYCENGTLTQQFFQSDEAVVCDECGTPAARLW</sequence>
<dbReference type="EMBL" id="JAOPKB010000018">
    <property type="protein sequence ID" value="MCU4975375.1"/>
    <property type="molecule type" value="Genomic_DNA"/>
</dbReference>
<accession>A0ABT2QKB9</accession>
<evidence type="ECO:0008006" key="3">
    <source>
        <dbReference type="Google" id="ProtNLM"/>
    </source>
</evidence>
<dbReference type="Proteomes" id="UP001320972">
    <property type="component" value="Unassembled WGS sequence"/>
</dbReference>